<keyword evidence="2" id="KW-1185">Reference proteome</keyword>
<evidence type="ECO:0000313" key="1">
    <source>
        <dbReference type="EMBL" id="TGK04913.1"/>
    </source>
</evidence>
<dbReference type="AlphaFoldDB" id="A0A4R9G142"/>
<name>A0A4R9G142_9LEPT</name>
<dbReference type="OrthoDB" id="323233at2"/>
<reference evidence="1" key="1">
    <citation type="journal article" date="2019" name="PLoS Negl. Trop. Dis.">
        <title>Revisiting the worldwide diversity of Leptospira species in the environment.</title>
        <authorList>
            <person name="Vincent A.T."/>
            <person name="Schiettekatte O."/>
            <person name="Bourhy P."/>
            <person name="Veyrier F.J."/>
            <person name="Picardeau M."/>
        </authorList>
    </citation>
    <scope>NUCLEOTIDE SEQUENCE [LARGE SCALE GENOMIC DNA]</scope>
    <source>
        <strain evidence="1">SSS9</strain>
    </source>
</reference>
<accession>A0A4R9G142</accession>
<comment type="caution">
    <text evidence="1">The sequence shown here is derived from an EMBL/GenBank/DDBJ whole genome shotgun (WGS) entry which is preliminary data.</text>
</comment>
<proteinExistence type="predicted"/>
<dbReference type="RefSeq" id="WP_135586915.1">
    <property type="nucleotide sequence ID" value="NZ_RQEP01000010.1"/>
</dbReference>
<protein>
    <submittedName>
        <fullName evidence="1">Uncharacterized protein</fullName>
    </submittedName>
</protein>
<dbReference type="Proteomes" id="UP000297453">
    <property type="component" value="Unassembled WGS sequence"/>
</dbReference>
<sequence>MLPNVIKQKAYSLFLLITFLLFSFSHCTLDKRVEFSEPDKLGLASGSKPCSELQPYTRWFVFYGLLNLNEQPKFDQKPGIVYFSENKVNWWQGGLNLVTGFFSSVVFYRVYVSECDLGTRFVHKDDYDKFFEDERERARQELFAKTEKELEEGLRKYLEKTSPAEHAGKNYSTIILRTGKIMEARVIGQDVDSLKLEIDDSNGQKQESSLSKKEVYKVIFATKVIHVKDSPKDRDR</sequence>
<dbReference type="EMBL" id="RQEP01000010">
    <property type="protein sequence ID" value="TGK04913.1"/>
    <property type="molecule type" value="Genomic_DNA"/>
</dbReference>
<organism evidence="1 2">
    <name type="scientific">Leptospira semungkisensis</name>
    <dbReference type="NCBI Taxonomy" id="2484985"/>
    <lineage>
        <taxon>Bacteria</taxon>
        <taxon>Pseudomonadati</taxon>
        <taxon>Spirochaetota</taxon>
        <taxon>Spirochaetia</taxon>
        <taxon>Leptospirales</taxon>
        <taxon>Leptospiraceae</taxon>
        <taxon>Leptospira</taxon>
    </lineage>
</organism>
<gene>
    <name evidence="1" type="ORF">EHO59_08675</name>
</gene>
<evidence type="ECO:0000313" key="2">
    <source>
        <dbReference type="Proteomes" id="UP000297453"/>
    </source>
</evidence>
<dbReference type="NCBIfam" id="NF047624">
    <property type="entry name" value="LIC_13076_fam"/>
    <property type="match status" value="1"/>
</dbReference>